<dbReference type="EMBL" id="BAABRU010000015">
    <property type="protein sequence ID" value="GAA5530059.1"/>
    <property type="molecule type" value="Genomic_DNA"/>
</dbReference>
<organism evidence="2 3">
    <name type="scientific">Herpetosiphon gulosus</name>
    <dbReference type="NCBI Taxonomy" id="1973496"/>
    <lineage>
        <taxon>Bacteria</taxon>
        <taxon>Bacillati</taxon>
        <taxon>Chloroflexota</taxon>
        <taxon>Chloroflexia</taxon>
        <taxon>Herpetosiphonales</taxon>
        <taxon>Herpetosiphonaceae</taxon>
        <taxon>Herpetosiphon</taxon>
    </lineage>
</organism>
<dbReference type="Pfam" id="PF01557">
    <property type="entry name" value="FAA_hydrolase"/>
    <property type="match status" value="1"/>
</dbReference>
<keyword evidence="3" id="KW-1185">Reference proteome</keyword>
<dbReference type="PANTHER" id="PTHR43211:SF1">
    <property type="entry name" value="BLL6422 PROTEIN"/>
    <property type="match status" value="1"/>
</dbReference>
<dbReference type="InterPro" id="IPR011234">
    <property type="entry name" value="Fumarylacetoacetase-like_C"/>
</dbReference>
<reference evidence="2 3" key="1">
    <citation type="submission" date="2024-02" db="EMBL/GenBank/DDBJ databases">
        <title>Herpetosiphon gulosus NBRC 112829.</title>
        <authorList>
            <person name="Ichikawa N."/>
            <person name="Katano-Makiyama Y."/>
            <person name="Hidaka K."/>
        </authorList>
    </citation>
    <scope>NUCLEOTIDE SEQUENCE [LARGE SCALE GENOMIC DNA]</scope>
    <source>
        <strain evidence="2 3">NBRC 112829</strain>
    </source>
</reference>
<evidence type="ECO:0000313" key="3">
    <source>
        <dbReference type="Proteomes" id="UP001428290"/>
    </source>
</evidence>
<gene>
    <name evidence="2" type="ORF">Hgul01_03873</name>
</gene>
<dbReference type="SUPFAM" id="SSF56529">
    <property type="entry name" value="FAH"/>
    <property type="match status" value="1"/>
</dbReference>
<sequence length="342" mass="37340">MKFVSFRRYGEGSEARAGAWLPMGIIDLQAAAGLVFEDLPHDWSLMSMLQHESDGYGIDAAIQIVSAVVDLLGGGGDGIEWDDPDAINSMLSLGGETVIYPPDSVRLLAPIPQPPTIRDFYAFEQHVREIRAQHGRSVPSTWYDMPVFYFGNPTTVLGPDSDLVMPRTSQLDYELEIAAVIGRPCRDIEPAEAEYYIAGLMVMNDWSARDIQAREMSVGLGPAKGKDFATSFGPAMITLDEIEDKALGDGRYDLAMVVRVNGEERGRASFADIYYTLGELIAHASRDVTLLPGEIIGSGTVGTGCLLETTHGEGPWLEVGDVVELEIERIGILRNTIVDRDS</sequence>
<proteinExistence type="predicted"/>
<feature type="domain" description="Fumarylacetoacetase-like C-terminal" evidence="1">
    <location>
        <begin position="117"/>
        <end position="338"/>
    </location>
</feature>
<dbReference type="InterPro" id="IPR036663">
    <property type="entry name" value="Fumarylacetoacetase_C_sf"/>
</dbReference>
<evidence type="ECO:0000313" key="2">
    <source>
        <dbReference type="EMBL" id="GAA5530059.1"/>
    </source>
</evidence>
<comment type="caution">
    <text evidence="2">The sequence shown here is derived from an EMBL/GenBank/DDBJ whole genome shotgun (WGS) entry which is preliminary data.</text>
</comment>
<name>A0ABP9X3Z3_9CHLR</name>
<evidence type="ECO:0000259" key="1">
    <source>
        <dbReference type="Pfam" id="PF01557"/>
    </source>
</evidence>
<dbReference type="RefSeq" id="WP_345723648.1">
    <property type="nucleotide sequence ID" value="NZ_BAABRU010000015.1"/>
</dbReference>
<dbReference type="Proteomes" id="UP001428290">
    <property type="component" value="Unassembled WGS sequence"/>
</dbReference>
<dbReference type="PANTHER" id="PTHR43211">
    <property type="entry name" value="FUMARYLACETOACETATE HYDROLASE"/>
    <property type="match status" value="1"/>
</dbReference>
<dbReference type="Gene3D" id="3.90.850.10">
    <property type="entry name" value="Fumarylacetoacetase-like, C-terminal domain"/>
    <property type="match status" value="1"/>
</dbReference>
<accession>A0ABP9X3Z3</accession>
<protein>
    <recommendedName>
        <fullName evidence="1">Fumarylacetoacetase-like C-terminal domain-containing protein</fullName>
    </recommendedName>
</protein>